<dbReference type="InterPro" id="IPR016161">
    <property type="entry name" value="Ald_DH/histidinol_DH"/>
</dbReference>
<evidence type="ECO:0000313" key="3">
    <source>
        <dbReference type="Proteomes" id="UP000021210"/>
    </source>
</evidence>
<sequence>MHINEIQSFVGGRWISGGGQAVISVCPAFPDRVIAEGLAAGPAEFDEAAAAARARAARLGRHVLARAGRDVVARCRGC</sequence>
<name>A0A829QQT8_9MYCO</name>
<evidence type="ECO:0000256" key="1">
    <source>
        <dbReference type="ARBA" id="ARBA00023002"/>
    </source>
</evidence>
<protein>
    <submittedName>
        <fullName evidence="2">Uncharacterized protein</fullName>
    </submittedName>
</protein>
<proteinExistence type="predicted"/>
<keyword evidence="1" id="KW-0560">Oxidoreductase</keyword>
<gene>
    <name evidence="2" type="ORF">I542_4825</name>
</gene>
<dbReference type="SUPFAM" id="SSF53720">
    <property type="entry name" value="ALDH-like"/>
    <property type="match status" value="1"/>
</dbReference>
<reference evidence="2 3" key="1">
    <citation type="submission" date="2013-12" db="EMBL/GenBank/DDBJ databases">
        <authorList>
            <person name="Zelazny A."/>
            <person name="Olivier K."/>
            <person name="Holland S."/>
            <person name="Lenaerts A."/>
            <person name="Ordway D."/>
            <person name="DeGroote M.A."/>
            <person name="Parker T."/>
            <person name="Sizemore C."/>
            <person name="Tallon L.J."/>
            <person name="Sadzewicz L.K."/>
            <person name="Sengamalay N."/>
            <person name="Fraser C.M."/>
            <person name="Hine E."/>
            <person name="Shefchek K.A."/>
            <person name="Das S.P."/>
            <person name="Tettelin H."/>
        </authorList>
    </citation>
    <scope>NUCLEOTIDE SEQUENCE [LARGE SCALE GENOMIC DNA]</scope>
    <source>
        <strain evidence="2 3">1948</strain>
    </source>
</reference>
<organism evidence="2 3">
    <name type="scientific">Mycobacteroides abscessus 1948</name>
    <dbReference type="NCBI Taxonomy" id="1299323"/>
    <lineage>
        <taxon>Bacteria</taxon>
        <taxon>Bacillati</taxon>
        <taxon>Actinomycetota</taxon>
        <taxon>Actinomycetes</taxon>
        <taxon>Mycobacteriales</taxon>
        <taxon>Mycobacteriaceae</taxon>
        <taxon>Mycobacteroides</taxon>
        <taxon>Mycobacteroides abscessus</taxon>
    </lineage>
</organism>
<dbReference type="InterPro" id="IPR016162">
    <property type="entry name" value="Ald_DH_N"/>
</dbReference>
<accession>A0A829QQT8</accession>
<comment type="caution">
    <text evidence="2">The sequence shown here is derived from an EMBL/GenBank/DDBJ whole genome shotgun (WGS) entry which is preliminary data.</text>
</comment>
<dbReference type="Gene3D" id="3.40.605.10">
    <property type="entry name" value="Aldehyde Dehydrogenase, Chain A, domain 1"/>
    <property type="match status" value="1"/>
</dbReference>
<dbReference type="EMBL" id="JAOH01000002">
    <property type="protein sequence ID" value="EUA64649.1"/>
    <property type="molecule type" value="Genomic_DNA"/>
</dbReference>
<evidence type="ECO:0000313" key="2">
    <source>
        <dbReference type="EMBL" id="EUA64649.1"/>
    </source>
</evidence>
<dbReference type="AlphaFoldDB" id="A0A829QQT8"/>
<dbReference type="GO" id="GO:0016491">
    <property type="term" value="F:oxidoreductase activity"/>
    <property type="evidence" value="ECO:0007669"/>
    <property type="project" value="UniProtKB-KW"/>
</dbReference>
<dbReference type="Proteomes" id="UP000021210">
    <property type="component" value="Unassembled WGS sequence"/>
</dbReference>